<evidence type="ECO:0000256" key="2">
    <source>
        <dbReference type="SAM" id="Phobius"/>
    </source>
</evidence>
<evidence type="ECO:0000313" key="5">
    <source>
        <dbReference type="Proteomes" id="UP000067626"/>
    </source>
</evidence>
<feature type="transmembrane region" description="Helical" evidence="2">
    <location>
        <begin position="395"/>
        <end position="416"/>
    </location>
</feature>
<feature type="signal peptide" evidence="3">
    <location>
        <begin position="1"/>
        <end position="29"/>
    </location>
</feature>
<evidence type="ECO:0000256" key="3">
    <source>
        <dbReference type="SAM" id="SignalP"/>
    </source>
</evidence>
<evidence type="ECO:0008006" key="6">
    <source>
        <dbReference type="Google" id="ProtNLM"/>
    </source>
</evidence>
<keyword evidence="2" id="KW-0812">Transmembrane</keyword>
<gene>
    <name evidence="4" type="ORF">CMC5_012820</name>
</gene>
<name>A0A0K1E906_CHOCO</name>
<dbReference type="KEGG" id="ccro:CMC5_012820"/>
<keyword evidence="5" id="KW-1185">Reference proteome</keyword>
<reference evidence="4 5" key="1">
    <citation type="submission" date="2015-07" db="EMBL/GenBank/DDBJ databases">
        <title>Genome analysis of myxobacterium Chondromyces crocatus Cm c5 reveals a high potential for natural compound synthesis and the genetic basis for the loss of fruiting body formation.</title>
        <authorList>
            <person name="Zaburannyi N."/>
            <person name="Bunk B."/>
            <person name="Maier J."/>
            <person name="Overmann J."/>
            <person name="Mueller R."/>
        </authorList>
    </citation>
    <scope>NUCLEOTIDE SEQUENCE [LARGE SCALE GENOMIC DNA]</scope>
    <source>
        <strain evidence="4 5">Cm c5</strain>
    </source>
</reference>
<sequence>MTLRHGLRIHGLGIAALTATLVAAGTAEAQTPATSGAAKASSVVAEAHPAISLGAGVSGGWNQILVRVQNQGQQPARGQVAVSAHPYSGDPSFEASAPYSVGPGASVHVRVPVLAGTYGDVQVRVGDDKGEELLRQSFTSSTLSSVVLFDIEPVSRLRTVLNESPISLTSAGSSGGGRAPTASTSLLVSQPHVDPATGDPMLPDRPALYAAVDVVLIRSDTLARLHGAELDALAGFVLAGGTIALTVTRPEDLRSATLISLVGGEVSPASRSPELAQEIPPPLPPSSAASRSLPPAPTPTPAVAEALRGWQGGNLRPSPYGNASTYGLGEVHLLAFDPGHAEALSDPWIHLRMIDLARRAHDRRTSVVFRQGAEQTHTDMKRVRQQLDPNESTRWALGLSVLLLGIYAIVAGPMNFMRAAKKQQPLRALWHLPIYAAVTFGLILAIGVAAKGVVGRARHLTLVEAGAGMTQGTARRFRGFFTAESKGLTVRTTDASSVMGIAVNAELAERREKLVVDRDGARLVDVVALPWQTVVVREDGFSSLGEGISILPVPGGGATVTNRSGRDMRAVLLWLPDGMPTAWYFDKIEDGAQVASSAGTDLRSSKQGLAWLTIMRHGRRSGIMDLHDLNATQLAPILDVAAPRLSEAWRALENAAPGQVDWFPTGVPTLLAQLDGGEGRSSDTGLRLESDRLLVRVVGWGGRP</sequence>
<protein>
    <recommendedName>
        <fullName evidence="6">Abnormal spindle-like microcephaly-associated protein ASH domain-containing protein</fullName>
    </recommendedName>
</protein>
<keyword evidence="3" id="KW-0732">Signal</keyword>
<dbReference type="Proteomes" id="UP000067626">
    <property type="component" value="Chromosome"/>
</dbReference>
<feature type="transmembrane region" description="Helical" evidence="2">
    <location>
        <begin position="428"/>
        <end position="450"/>
    </location>
</feature>
<keyword evidence="2" id="KW-0472">Membrane</keyword>
<keyword evidence="2" id="KW-1133">Transmembrane helix</keyword>
<dbReference type="OrthoDB" id="5490148at2"/>
<organism evidence="4 5">
    <name type="scientific">Chondromyces crocatus</name>
    <dbReference type="NCBI Taxonomy" id="52"/>
    <lineage>
        <taxon>Bacteria</taxon>
        <taxon>Pseudomonadati</taxon>
        <taxon>Myxococcota</taxon>
        <taxon>Polyangia</taxon>
        <taxon>Polyangiales</taxon>
        <taxon>Polyangiaceae</taxon>
        <taxon>Chondromyces</taxon>
    </lineage>
</organism>
<dbReference type="STRING" id="52.CMC5_012820"/>
<dbReference type="RefSeq" id="WP_050429560.1">
    <property type="nucleotide sequence ID" value="NZ_CP012159.1"/>
</dbReference>
<feature type="chain" id="PRO_5005459049" description="Abnormal spindle-like microcephaly-associated protein ASH domain-containing protein" evidence="3">
    <location>
        <begin position="30"/>
        <end position="704"/>
    </location>
</feature>
<evidence type="ECO:0000256" key="1">
    <source>
        <dbReference type="SAM" id="MobiDB-lite"/>
    </source>
</evidence>
<proteinExistence type="predicted"/>
<dbReference type="AlphaFoldDB" id="A0A0K1E906"/>
<accession>A0A0K1E906</accession>
<dbReference type="EMBL" id="CP012159">
    <property type="protein sequence ID" value="AKT37152.1"/>
    <property type="molecule type" value="Genomic_DNA"/>
</dbReference>
<feature type="region of interest" description="Disordered" evidence="1">
    <location>
        <begin position="267"/>
        <end position="302"/>
    </location>
</feature>
<evidence type="ECO:0000313" key="4">
    <source>
        <dbReference type="EMBL" id="AKT37152.1"/>
    </source>
</evidence>